<dbReference type="InterPro" id="IPR011009">
    <property type="entry name" value="Kinase-like_dom_sf"/>
</dbReference>
<reference evidence="11 12" key="1">
    <citation type="submission" date="2019-02" db="EMBL/GenBank/DDBJ databases">
        <title>Planctomycetal bacteria perform biofilm scaping via a novel small molecule.</title>
        <authorList>
            <person name="Jeske O."/>
            <person name="Boedeker C."/>
            <person name="Wiegand S."/>
            <person name="Breitling P."/>
            <person name="Kallscheuer N."/>
            <person name="Jogler M."/>
            <person name="Rohde M."/>
            <person name="Petersen J."/>
            <person name="Medema M.H."/>
            <person name="Surup F."/>
            <person name="Jogler C."/>
        </authorList>
    </citation>
    <scope>NUCLEOTIDE SEQUENCE [LARGE SCALE GENOMIC DNA]</scope>
    <source>
        <strain evidence="11 12">Mal15</strain>
    </source>
</reference>
<dbReference type="PROSITE" id="PS00107">
    <property type="entry name" value="PROTEIN_KINASE_ATP"/>
    <property type="match status" value="1"/>
</dbReference>
<feature type="domain" description="Protein kinase" evidence="10">
    <location>
        <begin position="98"/>
        <end position="369"/>
    </location>
</feature>
<evidence type="ECO:0000259" key="10">
    <source>
        <dbReference type="PROSITE" id="PS50011"/>
    </source>
</evidence>
<dbReference type="EMBL" id="CP036264">
    <property type="protein sequence ID" value="QEF96519.1"/>
    <property type="molecule type" value="Genomic_DNA"/>
</dbReference>
<dbReference type="InterPro" id="IPR008271">
    <property type="entry name" value="Ser/Thr_kinase_AS"/>
</dbReference>
<dbReference type="InterPro" id="IPR028994">
    <property type="entry name" value="Integrin_alpha_N"/>
</dbReference>
<name>A0A5B9M714_9BACT</name>
<feature type="region of interest" description="Disordered" evidence="8">
    <location>
        <begin position="1"/>
        <end position="21"/>
    </location>
</feature>
<keyword evidence="3 11" id="KW-0808">Transferase</keyword>
<dbReference type="KEGG" id="smam:Mal15_05470"/>
<evidence type="ECO:0000256" key="6">
    <source>
        <dbReference type="ARBA" id="ARBA00022840"/>
    </source>
</evidence>
<evidence type="ECO:0000256" key="5">
    <source>
        <dbReference type="ARBA" id="ARBA00022777"/>
    </source>
</evidence>
<keyword evidence="4 7" id="KW-0547">Nucleotide-binding</keyword>
<evidence type="ECO:0000256" key="2">
    <source>
        <dbReference type="ARBA" id="ARBA00022527"/>
    </source>
</evidence>
<organism evidence="11 12">
    <name type="scientific">Stieleria maiorica</name>
    <dbReference type="NCBI Taxonomy" id="2795974"/>
    <lineage>
        <taxon>Bacteria</taxon>
        <taxon>Pseudomonadati</taxon>
        <taxon>Planctomycetota</taxon>
        <taxon>Planctomycetia</taxon>
        <taxon>Pirellulales</taxon>
        <taxon>Pirellulaceae</taxon>
        <taxon>Stieleria</taxon>
    </lineage>
</organism>
<evidence type="ECO:0000313" key="12">
    <source>
        <dbReference type="Proteomes" id="UP000321353"/>
    </source>
</evidence>
<feature type="transmembrane region" description="Helical" evidence="9">
    <location>
        <begin position="1748"/>
        <end position="1767"/>
    </location>
</feature>
<evidence type="ECO:0000256" key="7">
    <source>
        <dbReference type="PROSITE-ProRule" id="PRU10141"/>
    </source>
</evidence>
<dbReference type="GO" id="GO:0004674">
    <property type="term" value="F:protein serine/threonine kinase activity"/>
    <property type="evidence" value="ECO:0007669"/>
    <property type="project" value="UniProtKB-KW"/>
</dbReference>
<dbReference type="Gene3D" id="1.10.510.10">
    <property type="entry name" value="Transferase(Phosphotransferase) domain 1"/>
    <property type="match status" value="1"/>
</dbReference>
<keyword evidence="5 11" id="KW-0418">Kinase</keyword>
<keyword evidence="6 7" id="KW-0067">ATP-binding</keyword>
<feature type="binding site" evidence="7">
    <location>
        <position position="127"/>
    </location>
    <ligand>
        <name>ATP</name>
        <dbReference type="ChEBI" id="CHEBI:30616"/>
    </ligand>
</feature>
<evidence type="ECO:0000256" key="3">
    <source>
        <dbReference type="ARBA" id="ARBA00022679"/>
    </source>
</evidence>
<dbReference type="SUPFAM" id="SSF56112">
    <property type="entry name" value="Protein kinase-like (PK-like)"/>
    <property type="match status" value="1"/>
</dbReference>
<evidence type="ECO:0000256" key="9">
    <source>
        <dbReference type="SAM" id="Phobius"/>
    </source>
</evidence>
<evidence type="ECO:0000313" key="11">
    <source>
        <dbReference type="EMBL" id="QEF96519.1"/>
    </source>
</evidence>
<dbReference type="GO" id="GO:0005524">
    <property type="term" value="F:ATP binding"/>
    <property type="evidence" value="ECO:0007669"/>
    <property type="project" value="UniProtKB-UniRule"/>
</dbReference>
<keyword evidence="2" id="KW-0723">Serine/threonine-protein kinase</keyword>
<dbReference type="PROSITE" id="PS00108">
    <property type="entry name" value="PROTEIN_KINASE_ST"/>
    <property type="match status" value="1"/>
</dbReference>
<gene>
    <name evidence="11" type="primary">pknB_7</name>
    <name evidence="11" type="ORF">Mal15_05470</name>
</gene>
<feature type="transmembrane region" description="Helical" evidence="9">
    <location>
        <begin position="1648"/>
        <end position="1669"/>
    </location>
</feature>
<dbReference type="FunFam" id="1.10.510.10:FF:000021">
    <property type="entry name" value="Serine/threonine protein kinase"/>
    <property type="match status" value="1"/>
</dbReference>
<keyword evidence="12" id="KW-1185">Reference proteome</keyword>
<dbReference type="Proteomes" id="UP000321353">
    <property type="component" value="Chromosome"/>
</dbReference>
<dbReference type="SMART" id="SM00220">
    <property type="entry name" value="S_TKc"/>
    <property type="match status" value="1"/>
</dbReference>
<dbReference type="PROSITE" id="PS50011">
    <property type="entry name" value="PROTEIN_KINASE_DOM"/>
    <property type="match status" value="1"/>
</dbReference>
<evidence type="ECO:0000256" key="4">
    <source>
        <dbReference type="ARBA" id="ARBA00022741"/>
    </source>
</evidence>
<proteinExistence type="predicted"/>
<sequence>MIGMTESPRPTTDDPGPTIDAPMEAEIAELLDRYLTDRQRGVAPPRDQWLAEHPEHAQRLAECLDAAELFGRAETDGFDLPPESGFPEPGLPESIGDYEILSELGRGGMGVVYEAREKSLDRIVALKVMRFGIVDPSALDRFRREAETAGALHHTNIVPVYATGREGDTSWYAMQRIEGESLAARILRTRRASSQPQLEAILDVGIQAADALSHAHERDVVHRDVKPANLILDHEDRVWLTDFGLARRLVDAGATITGAILGTPRYMSPEQADLRAPDVDHRSDIYSLAATLYEMATGRPPFEGEDPLELITKIRHDDPPGLRTLRSDLPRDLEVVLQKAMEKDARRRYQSAAEFADDLRAVRDDHPIHARPLSILEKAARWGRKHQTRVRVAAAAMTVTAMLIAALLYGFDQWRQSHLGAFRVRAGGGPYQATIVPVGRSALSDSTMEVTLPMQNYRQHTAGDYQMMVAPTGRWSRTLRLPITRGAPSDYRITNRPARSKEISIGDAAVVTVSDESTPAILWRSDGVLKRVAWQSDHQWEIDVRSIDTTLTSVDGSNAGQTATIAVNFADTQPSANFDPGHHHLDDHPLLTQGVAALRTPIDLNGDRRTDTLVAAGDQQALLAVDHQGNVLWSRSYDFANLPSKSNLPDTFNRRATLPFPGVFALQDLGDLDDDAISDLFVMFVHYQMGIQTDVCLAVLSGKTGDVIGRHHQVFNPPAGGFWPVDAIFHPSKHQYRSFSGLSFKDTSVFRSGHRQYGDFFVRHQRYGTPIRIPVPSPPRVRVHEDSLQVVLMNGEQCQIIDWDQGFVPSVAIKLPFMPAHAPRIANADGETRLIFHDHNDSRSKTARFRGTAITAYDMNGRQRWSRQMEHVQWQNSIDRNHADWPYVTDINGDGADEIVVPRSRYRDGVDLGVQLLDAATGTPVWTDPTPYSALQSADDCVSRITVADDINEDGWNDIATAVIAGSGAEQASGIDNRQTAFIYVDWISGKTGKVLAWARHRIPVLGDQIRVAQIDAIRSGLPGTLPGTIEIDFVTGDRTLDVMLASSVIRFQPSSPSAVAIAAGLDVCPSPTDATSPLRVYRRRGGPFGVAEDHLVLLQSQRSPTIRLGENRLLASWVGDSGRHLIAASGFQPTRTSVIDADSGQTVWNSDRNRGEDAEWIPIKHDDGSVDFLVQDQSAEETPARLIDGQTGTQRCRLQGTLGGRVILARSLHDGKSMLLVGDGRLARRTPAGAPGQPVNAFQMSLVSRATGEIRWTNRFLFGAARINTPADYDHLKFGDINGDGVQDIVGPHSHDEQLYLAAWDGSNGEVLWERSVFQRPTRSDYWIPFALVAIDDRTHVVYLGHTSKDDALRKLVLCGPEGEIVDATEPDNVASIPVVDGAYASRYLAIGDATNADGIPMLAFYHEVNGKTQCDVFDLRDKQIQRIQTFNEMVENHYVSGMWLIDIDGDGVNERIVMDRVTPSQNESTLKSENRSSLLIRCYPMLRPDPQFQITIPDVNGLQDVHWKWDHDVPVSWLQLDQDRLVAIDWSRRSLLTETNGDPESRSNVPLVCLHGDTYTRIASPTLDGIEFRDLRLAEPQESIAVATHREIDPRRTRPLFASIGGNTTLAGWGLHLLRGGLALTVLVILPLWYLKGTLQERRWSLAWLLLAPLLVGVWMVIWRSPWLREPGLVFNLFHGVTAWMCGAALLIAVRDKTDGRGNAIRLILSVGTPVVFLVLVVFAYLQRTDPDTLQHRVDATGLLRVALFSFTIVVQLYWMLRIAASAVRWVSGRLGRQATA</sequence>
<dbReference type="InterPro" id="IPR000719">
    <property type="entry name" value="Prot_kinase_dom"/>
</dbReference>
<keyword evidence="9" id="KW-0812">Transmembrane</keyword>
<dbReference type="Pfam" id="PF00069">
    <property type="entry name" value="Pkinase"/>
    <property type="match status" value="1"/>
</dbReference>
<dbReference type="EC" id="2.7.11.1" evidence="1"/>
<keyword evidence="9" id="KW-0472">Membrane</keyword>
<accession>A0A5B9M714</accession>
<dbReference type="InterPro" id="IPR017441">
    <property type="entry name" value="Protein_kinase_ATP_BS"/>
</dbReference>
<feature type="transmembrane region" description="Helical" evidence="9">
    <location>
        <begin position="1707"/>
        <end position="1728"/>
    </location>
</feature>
<dbReference type="Gene3D" id="3.30.200.20">
    <property type="entry name" value="Phosphorylase Kinase, domain 1"/>
    <property type="match status" value="1"/>
</dbReference>
<keyword evidence="9" id="KW-1133">Transmembrane helix</keyword>
<protein>
    <recommendedName>
        <fullName evidence="1">non-specific serine/threonine protein kinase</fullName>
        <ecNumber evidence="1">2.7.11.1</ecNumber>
    </recommendedName>
</protein>
<dbReference type="CDD" id="cd14014">
    <property type="entry name" value="STKc_PknB_like"/>
    <property type="match status" value="1"/>
</dbReference>
<feature type="transmembrane region" description="Helical" evidence="9">
    <location>
        <begin position="1615"/>
        <end position="1636"/>
    </location>
</feature>
<dbReference type="PANTHER" id="PTHR43289">
    <property type="entry name" value="MITOGEN-ACTIVATED PROTEIN KINASE KINASE KINASE 20-RELATED"/>
    <property type="match status" value="1"/>
</dbReference>
<evidence type="ECO:0000256" key="8">
    <source>
        <dbReference type="SAM" id="MobiDB-lite"/>
    </source>
</evidence>
<dbReference type="SUPFAM" id="SSF69318">
    <property type="entry name" value="Integrin alpha N-terminal domain"/>
    <property type="match status" value="2"/>
</dbReference>
<dbReference type="PANTHER" id="PTHR43289:SF6">
    <property type="entry name" value="SERINE_THREONINE-PROTEIN KINASE NEKL-3"/>
    <property type="match status" value="1"/>
</dbReference>
<feature type="transmembrane region" description="Helical" evidence="9">
    <location>
        <begin position="1675"/>
        <end position="1695"/>
    </location>
</feature>
<evidence type="ECO:0000256" key="1">
    <source>
        <dbReference type="ARBA" id="ARBA00012513"/>
    </source>
</evidence>